<reference evidence="1 2" key="1">
    <citation type="submission" date="2017-11" db="EMBL/GenBank/DDBJ databases">
        <title>Infants hospitalized years apart are colonized by the same room-sourced microbial strains.</title>
        <authorList>
            <person name="Brooks B."/>
            <person name="Olm M.R."/>
            <person name="Firek B.A."/>
            <person name="Baker R."/>
            <person name="Thomas B.C."/>
            <person name="Morowitz M.J."/>
            <person name="Banfield J.F."/>
        </authorList>
    </citation>
    <scope>NUCLEOTIDE SEQUENCE [LARGE SCALE GENOMIC DNA]</scope>
    <source>
        <strain evidence="1">S2_009_000_R2_76</strain>
    </source>
</reference>
<dbReference type="Proteomes" id="UP000249645">
    <property type="component" value="Unassembled WGS sequence"/>
</dbReference>
<dbReference type="EMBL" id="QFOI01000502">
    <property type="protein sequence ID" value="PZP41598.1"/>
    <property type="molecule type" value="Genomic_DNA"/>
</dbReference>
<name>A0A2W5EEX8_9SPHI</name>
<organism evidence="1 2">
    <name type="scientific">Pseudopedobacter saltans</name>
    <dbReference type="NCBI Taxonomy" id="151895"/>
    <lineage>
        <taxon>Bacteria</taxon>
        <taxon>Pseudomonadati</taxon>
        <taxon>Bacteroidota</taxon>
        <taxon>Sphingobacteriia</taxon>
        <taxon>Sphingobacteriales</taxon>
        <taxon>Sphingobacteriaceae</taxon>
        <taxon>Pseudopedobacter</taxon>
    </lineage>
</organism>
<protein>
    <recommendedName>
        <fullName evidence="3">Carboxypeptidase regulatory-like domain-containing protein</fullName>
    </recommendedName>
</protein>
<gene>
    <name evidence="1" type="ORF">DI598_18025</name>
</gene>
<proteinExistence type="predicted"/>
<evidence type="ECO:0000313" key="2">
    <source>
        <dbReference type="Proteomes" id="UP000249645"/>
    </source>
</evidence>
<dbReference type="Gene3D" id="2.60.40.1930">
    <property type="match status" value="1"/>
</dbReference>
<accession>A0A2W5EEX8</accession>
<evidence type="ECO:0008006" key="3">
    <source>
        <dbReference type="Google" id="ProtNLM"/>
    </source>
</evidence>
<evidence type="ECO:0000313" key="1">
    <source>
        <dbReference type="EMBL" id="PZP41598.1"/>
    </source>
</evidence>
<dbReference type="AlphaFoldDB" id="A0A2W5EEX8"/>
<sequence length="379" mass="41882">MPAIMQKIGKIFCVTLLLLGAFSMGKAQMRIDSVLSIYNSNYQTERLYFQLDKPVYTPGDTIWFKGYVMSGITPTNISKSLYVDFSDVNGKVMAHLVYPIVLGGGGGFFAVPDSISGSAVHMRGYTVWMKNFDSSFFFNKDIRIVKRSSRNNPKTVPVIKPVINFFPEGGNLVAGINSNVAFKANDQYGIPLDVTGAIYNSKNQKITDLTTSHDGMGRFFLLPEVGEKYTAKCKVGESNITQDLPEVKSSGVVLQLKGMGNNESFQVNRSDNAPQEQKQLHILATIQQSPVYLANINLLEKNMVSGNIDISNFPAGVMQVTIFDQNWKPLSERICFISNMNDAVVEPEFGFAKVGLSKRANNEIVLKLPQKNIANLSLS</sequence>
<comment type="caution">
    <text evidence="1">The sequence shown here is derived from an EMBL/GenBank/DDBJ whole genome shotgun (WGS) entry which is preliminary data.</text>
</comment>
<feature type="non-terminal residue" evidence="1">
    <location>
        <position position="379"/>
    </location>
</feature>